<evidence type="ECO:0000256" key="15">
    <source>
        <dbReference type="ARBA" id="ARBA00023242"/>
    </source>
</evidence>
<name>A0ABR4D9V9_9PEZI</name>
<keyword evidence="9" id="KW-0227">DNA damage</keyword>
<dbReference type="Proteomes" id="UP001600064">
    <property type="component" value="Unassembled WGS sequence"/>
</dbReference>
<dbReference type="PANTHER" id="PTHR16308">
    <property type="entry name" value="UBIQUITIN ASSOCIATED PROTEIN 2-LIKE/LINGERER"/>
    <property type="match status" value="1"/>
</dbReference>
<evidence type="ECO:0000256" key="11">
    <source>
        <dbReference type="ARBA" id="ARBA00022843"/>
    </source>
</evidence>
<dbReference type="CDD" id="cd14368">
    <property type="entry name" value="CUE_DEF1_like"/>
    <property type="match status" value="1"/>
</dbReference>
<feature type="compositionally biased region" description="Polar residues" evidence="16">
    <location>
        <begin position="570"/>
        <end position="581"/>
    </location>
</feature>
<evidence type="ECO:0000313" key="18">
    <source>
        <dbReference type="EMBL" id="KAL2267110.1"/>
    </source>
</evidence>
<keyword evidence="7" id="KW-0963">Cytoplasm</keyword>
<evidence type="ECO:0000256" key="6">
    <source>
        <dbReference type="ARBA" id="ARBA00022454"/>
    </source>
</evidence>
<feature type="compositionally biased region" description="Polar residues" evidence="16">
    <location>
        <begin position="661"/>
        <end position="682"/>
    </location>
</feature>
<keyword evidence="14" id="KW-0234">DNA repair</keyword>
<feature type="compositionally biased region" description="Polar residues" evidence="16">
    <location>
        <begin position="699"/>
        <end position="709"/>
    </location>
</feature>
<feature type="region of interest" description="Disordered" evidence="16">
    <location>
        <begin position="446"/>
        <end position="716"/>
    </location>
</feature>
<feature type="region of interest" description="Disordered" evidence="16">
    <location>
        <begin position="1"/>
        <end position="60"/>
    </location>
</feature>
<keyword evidence="15" id="KW-0539">Nucleus</keyword>
<evidence type="ECO:0000256" key="3">
    <source>
        <dbReference type="ARBA" id="ARBA00004574"/>
    </source>
</evidence>
<feature type="compositionally biased region" description="Low complexity" evidence="16">
    <location>
        <begin position="683"/>
        <end position="698"/>
    </location>
</feature>
<evidence type="ECO:0000256" key="12">
    <source>
        <dbReference type="ARBA" id="ARBA00022895"/>
    </source>
</evidence>
<feature type="compositionally biased region" description="Gly residues" evidence="16">
    <location>
        <begin position="19"/>
        <end position="36"/>
    </location>
</feature>
<keyword evidence="13" id="KW-0238">DNA-binding</keyword>
<feature type="compositionally biased region" description="Polar residues" evidence="16">
    <location>
        <begin position="529"/>
        <end position="561"/>
    </location>
</feature>
<keyword evidence="19" id="KW-1185">Reference proteome</keyword>
<feature type="domain" description="CUE" evidence="17">
    <location>
        <begin position="62"/>
        <end position="105"/>
    </location>
</feature>
<organism evidence="18 19">
    <name type="scientific">Remersonia thermophila</name>
    <dbReference type="NCBI Taxonomy" id="72144"/>
    <lineage>
        <taxon>Eukaryota</taxon>
        <taxon>Fungi</taxon>
        <taxon>Dikarya</taxon>
        <taxon>Ascomycota</taxon>
        <taxon>Pezizomycotina</taxon>
        <taxon>Sordariomycetes</taxon>
        <taxon>Sordariomycetidae</taxon>
        <taxon>Sordariales</taxon>
        <taxon>Sordariales incertae sedis</taxon>
        <taxon>Remersonia</taxon>
    </lineage>
</organism>
<feature type="compositionally biased region" description="Basic residues" evidence="16">
    <location>
        <begin position="152"/>
        <end position="162"/>
    </location>
</feature>
<reference evidence="18 19" key="1">
    <citation type="journal article" date="2024" name="Commun. Biol.">
        <title>Comparative genomic analysis of thermophilic fungi reveals convergent evolutionary adaptations and gene losses.</title>
        <authorList>
            <person name="Steindorff A.S."/>
            <person name="Aguilar-Pontes M.V."/>
            <person name="Robinson A.J."/>
            <person name="Andreopoulos B."/>
            <person name="LaButti K."/>
            <person name="Kuo A."/>
            <person name="Mondo S."/>
            <person name="Riley R."/>
            <person name="Otillar R."/>
            <person name="Haridas S."/>
            <person name="Lipzen A."/>
            <person name="Grimwood J."/>
            <person name="Schmutz J."/>
            <person name="Clum A."/>
            <person name="Reid I.D."/>
            <person name="Moisan M.C."/>
            <person name="Butler G."/>
            <person name="Nguyen T.T.M."/>
            <person name="Dewar K."/>
            <person name="Conant G."/>
            <person name="Drula E."/>
            <person name="Henrissat B."/>
            <person name="Hansel C."/>
            <person name="Singer S."/>
            <person name="Hutchinson M.I."/>
            <person name="de Vries R.P."/>
            <person name="Natvig D.O."/>
            <person name="Powell A.J."/>
            <person name="Tsang A."/>
            <person name="Grigoriev I.V."/>
        </authorList>
    </citation>
    <scope>NUCLEOTIDE SEQUENCE [LARGE SCALE GENOMIC DNA]</scope>
    <source>
        <strain evidence="18 19">ATCC 22073</strain>
    </source>
</reference>
<feature type="compositionally biased region" description="Low complexity" evidence="16">
    <location>
        <begin position="587"/>
        <end position="617"/>
    </location>
</feature>
<dbReference type="RefSeq" id="XP_070865837.1">
    <property type="nucleotide sequence ID" value="XM_071010870.1"/>
</dbReference>
<keyword evidence="12" id="KW-0779">Telomere</keyword>
<keyword evidence="11" id="KW-0832">Ubl conjugation</keyword>
<evidence type="ECO:0000256" key="16">
    <source>
        <dbReference type="SAM" id="MobiDB-lite"/>
    </source>
</evidence>
<evidence type="ECO:0000256" key="7">
    <source>
        <dbReference type="ARBA" id="ARBA00022490"/>
    </source>
</evidence>
<dbReference type="Pfam" id="PF02845">
    <property type="entry name" value="CUE"/>
    <property type="match status" value="1"/>
</dbReference>
<feature type="compositionally biased region" description="Polar residues" evidence="16">
    <location>
        <begin position="626"/>
        <end position="649"/>
    </location>
</feature>
<evidence type="ECO:0000256" key="13">
    <source>
        <dbReference type="ARBA" id="ARBA00023125"/>
    </source>
</evidence>
<proteinExistence type="inferred from homology"/>
<feature type="compositionally biased region" description="Polar residues" evidence="16">
    <location>
        <begin position="808"/>
        <end position="824"/>
    </location>
</feature>
<evidence type="ECO:0000256" key="8">
    <source>
        <dbReference type="ARBA" id="ARBA00022553"/>
    </source>
</evidence>
<accession>A0ABR4D9V9</accession>
<evidence type="ECO:0000256" key="1">
    <source>
        <dbReference type="ARBA" id="ARBA00004123"/>
    </source>
</evidence>
<sequence length="930" mass="94830">MTEVQSRPAAARGRHSGRGGRGGIAARGGGRAGGRPNGDSKEPDSSLPTLEDEGEIADLKQQYGSKVDTIKEMFPDWTSVDILFALQETNGDENLTVTRMAEGTISRWSEVSSQKKDRTRIKAKTDSTPADAAHGAGPRASRGGRAADSGRGRGRGGARGKPAHPATNGTRGKDSQPLSVPTEEVSEWNTKPKEDAPAVDGPAATQPPAASTAPTTTSAPKPAPAPAPAPAPVKTWASMLRQSTAPKPAPKPKEPPAKAPEPAIEPLPAAEPAQPEPEAPAPAPAPAPASAPAPAPAPAPVEEPAPEPKEEAAPAPAPAAETAPAPPAPIVPAVPAIPAVVVPEVALPPPKDQLTEKNLDQIKDDSHPPVTETAASEAADSWDPRGAMPSATATPISASQQQHQQAARAAASKPAARTPVHHPRRMLDQLEAVRMPGNREVDRAAVQFGAFSLNGPIDDDVDGDREEPETRPQPPQDSPGAQPRASLPPAQPAPVPDAFPAQKPAASQIPTGPAAAAPAAPQAGTPATSQSTVQPPAAQNNQQFGRFGQPSGQDSAASFPTSKPFEPFGQQPTAAAAQSQFEGGFPGQAQAQGAQPPAQQQPGAPFSSAPSDFSSYYTADHPSRFNYYNQSFGPQGTQAQQDALASQPQRAFGGYAPGSDNLGQYPQSGAQSRFGGSTVADSQTATTAAPGQATTQAQSGPGTQSQIHGQQPPEYPYNTPYFPNYYYNMGYTGYGQGGYPYGKGNFGLPNQYGINPSTPHAYPSSAFGGSGLNRDDYRVNSGQSSQPGLAGGFGGVHDAFGRGASAYQSQTGQSFNAPGSQTGTGPAAGDDLKPFGDAKAAGGPSPSLGGPSPSLAGPSPSLGGAARPGSAANSGPAQGGLPPPQSNQQSNINTGPYAYGNPAGFGQNFGSYGTYGAYYPRNGAGWGSNY</sequence>
<feature type="compositionally biased region" description="Pro residues" evidence="16">
    <location>
        <begin position="274"/>
        <end position="303"/>
    </location>
</feature>
<keyword evidence="10" id="KW-0833">Ubl conjugation pathway</keyword>
<keyword evidence="6" id="KW-0158">Chromosome</keyword>
<feature type="region of interest" description="Disordered" evidence="16">
    <location>
        <begin position="808"/>
        <end position="900"/>
    </location>
</feature>
<evidence type="ECO:0000256" key="9">
    <source>
        <dbReference type="ARBA" id="ARBA00022763"/>
    </source>
</evidence>
<evidence type="ECO:0000256" key="10">
    <source>
        <dbReference type="ARBA" id="ARBA00022786"/>
    </source>
</evidence>
<dbReference type="EMBL" id="JAZGUE010000004">
    <property type="protein sequence ID" value="KAL2267110.1"/>
    <property type="molecule type" value="Genomic_DNA"/>
</dbReference>
<feature type="compositionally biased region" description="Basic and acidic residues" evidence="16">
    <location>
        <begin position="353"/>
        <end position="367"/>
    </location>
</feature>
<comment type="caution">
    <text evidence="18">The sequence shown here is derived from an EMBL/GenBank/DDBJ whole genome shotgun (WGS) entry which is preliminary data.</text>
</comment>
<comment type="similarity">
    <text evidence="4">Belongs to the DEF1 family.</text>
</comment>
<feature type="compositionally biased region" description="Low complexity" evidence="16">
    <location>
        <begin position="132"/>
        <end position="149"/>
    </location>
</feature>
<dbReference type="InterPro" id="IPR051833">
    <property type="entry name" value="TC-DDR_regulator"/>
</dbReference>
<keyword evidence="8" id="KW-0597">Phosphoprotein</keyword>
<evidence type="ECO:0000313" key="19">
    <source>
        <dbReference type="Proteomes" id="UP001600064"/>
    </source>
</evidence>
<feature type="compositionally biased region" description="Acidic residues" evidence="16">
    <location>
        <begin position="457"/>
        <end position="467"/>
    </location>
</feature>
<feature type="compositionally biased region" description="Pro residues" evidence="16">
    <location>
        <begin position="221"/>
        <end position="231"/>
    </location>
</feature>
<gene>
    <name evidence="18" type="ORF">VTJ83DRAFT_4387</name>
</gene>
<dbReference type="InterPro" id="IPR041803">
    <property type="entry name" value="DEF1_CUE"/>
</dbReference>
<feature type="compositionally biased region" description="Low complexity" evidence="16">
    <location>
        <begin position="510"/>
        <end position="528"/>
    </location>
</feature>
<dbReference type="PROSITE" id="PS51140">
    <property type="entry name" value="CUE"/>
    <property type="match status" value="1"/>
</dbReference>
<dbReference type="InterPro" id="IPR003892">
    <property type="entry name" value="CUE"/>
</dbReference>
<evidence type="ECO:0000256" key="5">
    <source>
        <dbReference type="ARBA" id="ARBA00020536"/>
    </source>
</evidence>
<feature type="region of interest" description="Disordered" evidence="16">
    <location>
        <begin position="349"/>
        <end position="430"/>
    </location>
</feature>
<feature type="compositionally biased region" description="Low complexity" evidence="16">
    <location>
        <begin position="397"/>
        <end position="416"/>
    </location>
</feature>
<feature type="compositionally biased region" description="Low complexity" evidence="16">
    <location>
        <begin position="840"/>
        <end position="872"/>
    </location>
</feature>
<feature type="region of interest" description="Disordered" evidence="16">
    <location>
        <begin position="107"/>
        <end position="331"/>
    </location>
</feature>
<evidence type="ECO:0000259" key="17">
    <source>
        <dbReference type="PROSITE" id="PS51140"/>
    </source>
</evidence>
<evidence type="ECO:0000256" key="4">
    <source>
        <dbReference type="ARBA" id="ARBA00005491"/>
    </source>
</evidence>
<evidence type="ECO:0000256" key="14">
    <source>
        <dbReference type="ARBA" id="ARBA00023204"/>
    </source>
</evidence>
<feature type="compositionally biased region" description="Low complexity" evidence="16">
    <location>
        <begin position="202"/>
        <end position="220"/>
    </location>
</feature>
<feature type="region of interest" description="Disordered" evidence="16">
    <location>
        <begin position="765"/>
        <end position="796"/>
    </location>
</feature>
<protein>
    <recommendedName>
        <fullName evidence="5">RNA polymerase II degradation factor 1</fullName>
    </recommendedName>
</protein>
<comment type="subcellular location">
    <subcellularLocation>
        <location evidence="3">Chromosome</location>
        <location evidence="3">Telomere</location>
    </subcellularLocation>
    <subcellularLocation>
        <location evidence="2">Cytoplasm</location>
    </subcellularLocation>
    <subcellularLocation>
        <location evidence="1">Nucleus</location>
    </subcellularLocation>
</comment>
<evidence type="ECO:0000256" key="2">
    <source>
        <dbReference type="ARBA" id="ARBA00004496"/>
    </source>
</evidence>
<dbReference type="PANTHER" id="PTHR16308:SF13">
    <property type="entry name" value="PROTEIN LINGERER"/>
    <property type="match status" value="1"/>
</dbReference>
<dbReference type="GeneID" id="98125514"/>